<evidence type="ECO:0000313" key="2">
    <source>
        <dbReference type="EMBL" id="KIG16606.1"/>
    </source>
</evidence>
<sequence length="776" mass="83504">MSAPPIFVLAAEVCTCVGLDLDATAVELNAGTCLFEDTPVFGADYQAVRAARLPILTSGAGRGRRMALLGRTALGELCEPIRRSGHRQIPLFLGLPPLGEFPSSAVERLLAELRAAAAPLDLVLPPRGVYPHGRAAVFLALRDAAQQLRHGNIQMAIVGGVDSLCDTTSLVQASANRQLLGGDNIDGRIAGEAAGFVWLSPESSMHERGHVSPRLWTLAARDVPSDGARADPSHADDLSEVLRELRLQEAPDGARVDGLLSCQPNQTRWATQLAWAYLRNATLCPEPFEPESVSMGLGDTGAAAGAIAVALASRSMSAEARGRRSLVLGVSDTGESGACVLSAGDLAPKNYERPETSLHRHHHAPDFHRERCDEHLEEIGILLGLRSDLLREPVGWHEVESLEQRIEAHRQALSHYGDLAHVATRAALTGSDAELAAGATLLASRAATTEDCEELIAIFSSVGADERPRWCDGLVWGGRWSGVALQSFASMLDHPDDAVAMLGIRALDECCQCDTARTLHLLDRLAAGSAEHDFALLHAARWGDRTDTLLARLASLTMRGPVVEASLWLGHLAPLQTLRRCLQGRHDFARELAPYLGVLGDAQDATLISSRASEGLCAQEFEALGRIGLAGSVPLLLSALSETNDAELAVVIAAALEQTCGAGLREQISNSLDPEEPPEVIERVSIDPQRWAAWWRAHGSGFDPGRAYRRGRLAGPLALIEEILDPDLPSTWRRRALLDLRVRARWSLRLGTCWPIVEQLQVLHPAHAHAQSQVTA</sequence>
<comment type="caution">
    <text evidence="2">The sequence shown here is derived from an EMBL/GenBank/DDBJ whole genome shotgun (WGS) entry which is preliminary data.</text>
</comment>
<dbReference type="SUPFAM" id="SSF53901">
    <property type="entry name" value="Thiolase-like"/>
    <property type="match status" value="1"/>
</dbReference>
<dbReference type="EMBL" id="JMCC02000034">
    <property type="protein sequence ID" value="KIG16606.1"/>
    <property type="molecule type" value="Genomic_DNA"/>
</dbReference>
<evidence type="ECO:0000313" key="3">
    <source>
        <dbReference type="Proteomes" id="UP000031599"/>
    </source>
</evidence>
<protein>
    <submittedName>
        <fullName evidence="2">3-oxoacyl-(Acyl-carrier-protein) synthase</fullName>
    </submittedName>
</protein>
<dbReference type="Proteomes" id="UP000031599">
    <property type="component" value="Unassembled WGS sequence"/>
</dbReference>
<name>A0A0C2D040_9BACT</name>
<dbReference type="Gene3D" id="3.40.47.10">
    <property type="match status" value="1"/>
</dbReference>
<accession>A0A0C2D040</accession>
<dbReference type="InterPro" id="IPR016039">
    <property type="entry name" value="Thiolase-like"/>
</dbReference>
<proteinExistence type="predicted"/>
<dbReference type="AlphaFoldDB" id="A0A0C2D040"/>
<dbReference type="GO" id="GO:0016746">
    <property type="term" value="F:acyltransferase activity"/>
    <property type="evidence" value="ECO:0007669"/>
    <property type="project" value="InterPro"/>
</dbReference>
<dbReference type="Pfam" id="PF00109">
    <property type="entry name" value="ketoacyl-synt"/>
    <property type="match status" value="1"/>
</dbReference>
<reference evidence="2 3" key="1">
    <citation type="submission" date="2014-12" db="EMBL/GenBank/DDBJ databases">
        <title>Genome assembly of Enhygromyxa salina DSM 15201.</title>
        <authorList>
            <person name="Sharma G."/>
            <person name="Subramanian S."/>
        </authorList>
    </citation>
    <scope>NUCLEOTIDE SEQUENCE [LARGE SCALE GENOMIC DNA]</scope>
    <source>
        <strain evidence="2 3">DSM 15201</strain>
    </source>
</reference>
<feature type="domain" description="Beta-ketoacyl synthase-like N-terminal" evidence="1">
    <location>
        <begin position="138"/>
        <end position="198"/>
    </location>
</feature>
<organism evidence="2 3">
    <name type="scientific">Enhygromyxa salina</name>
    <dbReference type="NCBI Taxonomy" id="215803"/>
    <lineage>
        <taxon>Bacteria</taxon>
        <taxon>Pseudomonadati</taxon>
        <taxon>Myxococcota</taxon>
        <taxon>Polyangia</taxon>
        <taxon>Nannocystales</taxon>
        <taxon>Nannocystaceae</taxon>
        <taxon>Enhygromyxa</taxon>
    </lineage>
</organism>
<evidence type="ECO:0000259" key="1">
    <source>
        <dbReference type="Pfam" id="PF00109"/>
    </source>
</evidence>
<gene>
    <name evidence="2" type="ORF">DB30_04225</name>
</gene>
<dbReference type="InterPro" id="IPR014030">
    <property type="entry name" value="Ketoacyl_synth_N"/>
</dbReference>